<dbReference type="InterPro" id="IPR010666">
    <property type="entry name" value="Znf_GRF"/>
</dbReference>
<evidence type="ECO:0000256" key="3">
    <source>
        <dbReference type="ARBA" id="ARBA00022833"/>
    </source>
</evidence>
<keyword evidence="3" id="KW-0862">Zinc</keyword>
<proteinExistence type="predicted"/>
<name>A0A0D3D984_BRAOL</name>
<protein>
    <recommendedName>
        <fullName evidence="5">GRF-type domain-containing protein</fullName>
    </recommendedName>
</protein>
<accession>A0A0D3D984</accession>
<dbReference type="HOGENOM" id="CLU_012390_5_2_1"/>
<dbReference type="GO" id="GO:0008270">
    <property type="term" value="F:zinc ion binding"/>
    <property type="evidence" value="ECO:0007669"/>
    <property type="project" value="UniProtKB-KW"/>
</dbReference>
<dbReference type="PANTHER" id="PTHR47150:SF5">
    <property type="entry name" value="OS07G0546750 PROTEIN"/>
    <property type="match status" value="1"/>
</dbReference>
<evidence type="ECO:0000259" key="5">
    <source>
        <dbReference type="PROSITE" id="PS51999"/>
    </source>
</evidence>
<dbReference type="InterPro" id="IPR006912">
    <property type="entry name" value="Harbinger_derived_prot"/>
</dbReference>
<reference evidence="6 7" key="1">
    <citation type="journal article" date="2014" name="Genome Biol.">
        <title>Transcriptome and methylome profiling reveals relics of genome dominance in the mesopolyploid Brassica oleracea.</title>
        <authorList>
            <person name="Parkin I.A."/>
            <person name="Koh C."/>
            <person name="Tang H."/>
            <person name="Robinson S.J."/>
            <person name="Kagale S."/>
            <person name="Clarke W.E."/>
            <person name="Town C.D."/>
            <person name="Nixon J."/>
            <person name="Krishnakumar V."/>
            <person name="Bidwell S.L."/>
            <person name="Denoeud F."/>
            <person name="Belcram H."/>
            <person name="Links M.G."/>
            <person name="Just J."/>
            <person name="Clarke C."/>
            <person name="Bender T."/>
            <person name="Huebert T."/>
            <person name="Mason A.S."/>
            <person name="Pires J.C."/>
            <person name="Barker G."/>
            <person name="Moore J."/>
            <person name="Walley P.G."/>
            <person name="Manoli S."/>
            <person name="Batley J."/>
            <person name="Edwards D."/>
            <person name="Nelson M.N."/>
            <person name="Wang X."/>
            <person name="Paterson A.H."/>
            <person name="King G."/>
            <person name="Bancroft I."/>
            <person name="Chalhoub B."/>
            <person name="Sharpe A.G."/>
        </authorList>
    </citation>
    <scope>NUCLEOTIDE SEQUENCE</scope>
    <source>
        <strain evidence="6 7">cv. TO1000</strain>
    </source>
</reference>
<evidence type="ECO:0000256" key="2">
    <source>
        <dbReference type="ARBA" id="ARBA00022771"/>
    </source>
</evidence>
<evidence type="ECO:0000313" key="7">
    <source>
        <dbReference type="Proteomes" id="UP000032141"/>
    </source>
</evidence>
<organism evidence="6 7">
    <name type="scientific">Brassica oleracea var. oleracea</name>
    <dbReference type="NCBI Taxonomy" id="109376"/>
    <lineage>
        <taxon>Eukaryota</taxon>
        <taxon>Viridiplantae</taxon>
        <taxon>Streptophyta</taxon>
        <taxon>Embryophyta</taxon>
        <taxon>Tracheophyta</taxon>
        <taxon>Spermatophyta</taxon>
        <taxon>Magnoliopsida</taxon>
        <taxon>eudicotyledons</taxon>
        <taxon>Gunneridae</taxon>
        <taxon>Pentapetalae</taxon>
        <taxon>rosids</taxon>
        <taxon>malvids</taxon>
        <taxon>Brassicales</taxon>
        <taxon>Brassicaceae</taxon>
        <taxon>Brassiceae</taxon>
        <taxon>Brassica</taxon>
    </lineage>
</organism>
<dbReference type="PANTHER" id="PTHR47150">
    <property type="entry name" value="OS12G0169200 PROTEIN"/>
    <property type="match status" value="1"/>
</dbReference>
<evidence type="ECO:0000256" key="4">
    <source>
        <dbReference type="PROSITE-ProRule" id="PRU01343"/>
    </source>
</evidence>
<dbReference type="Pfam" id="PF04827">
    <property type="entry name" value="Plant_tran"/>
    <property type="match status" value="2"/>
</dbReference>
<dbReference type="PROSITE" id="PS51999">
    <property type="entry name" value="ZF_GRF"/>
    <property type="match status" value="1"/>
</dbReference>
<sequence>MGKDYSYSQPSSSDDFDITSLLQAEAELYADEAESSYNMAGPFQYPPQPEADDGILTTCYCGGEPVVATSYTSKDPGRRYFTCDNADDGDCHVWKWWDVAVMEEMSDFQRQLRELKDQSDVNASKLEELVRITTTVSDLESVCIKSDTYHSLTMDNTTSYVNLLYSQSSIDLESPEHVWFGSQGPDESVVEYAVKERRKWSLKEDKILIGAWLNTSKDPAVGNEQKAVPRELGQCKQRWATINEQVCKFVGCYNAALREQKSGQNDDDVMKAALDYFFNAYSFKFSLEHAWRELRNDQKWSSTYLPKDVGKEKRKHVLEVDTEDEVGELEGRSVGVKAAKASTKRKKSDAVVGHVNQVTGAFVKIFTSCESKSRQGKRAYIERNREAGHDRLWNDYFSEDSTFSSHLFRRRFRMNKELFLRIVHGLSECIPFFQQRRDATGRFGHSPLQKFTAAIRLLAYGSMADTVDEYLRLAETTALSCSHNFTDGIIQLFRDEYLRRPTPEDLQRLLDIGEKRGYPGMVGSIDCMHWEWKIAQPLGKDSAFNDINVLDRSPVFDDIFEGRAPRVKYVVNRHMYKLAYYLTDVGNERNGYTRYDISEFEEGDVTRSSQVETDRPTNLNNMFGIQNDVRDRRIHQHLKNDLIDHIWNKFGDED</sequence>
<dbReference type="Proteomes" id="UP000032141">
    <property type="component" value="Chromosome C7"/>
</dbReference>
<keyword evidence="1" id="KW-0479">Metal-binding</keyword>
<keyword evidence="7" id="KW-1185">Reference proteome</keyword>
<dbReference type="AlphaFoldDB" id="A0A0D3D984"/>
<reference evidence="6" key="2">
    <citation type="submission" date="2015-03" db="UniProtKB">
        <authorList>
            <consortium name="EnsemblPlants"/>
        </authorList>
    </citation>
    <scope>IDENTIFICATION</scope>
</reference>
<dbReference type="Gramene" id="Bo7g071470.1">
    <property type="protein sequence ID" value="Bo7g071470.1"/>
    <property type="gene ID" value="Bo7g071470"/>
</dbReference>
<evidence type="ECO:0000313" key="6">
    <source>
        <dbReference type="EnsemblPlants" id="Bo7g071470.1"/>
    </source>
</evidence>
<keyword evidence="2 4" id="KW-0863">Zinc-finger</keyword>
<dbReference type="EnsemblPlants" id="Bo7g071470.1">
    <property type="protein sequence ID" value="Bo7g071470.1"/>
    <property type="gene ID" value="Bo7g071470"/>
</dbReference>
<evidence type="ECO:0000256" key="1">
    <source>
        <dbReference type="ARBA" id="ARBA00022723"/>
    </source>
</evidence>
<feature type="domain" description="GRF-type" evidence="5">
    <location>
        <begin position="59"/>
        <end position="100"/>
    </location>
</feature>